<reference evidence="2" key="1">
    <citation type="submission" date="2016-08" db="EMBL/GenBank/DDBJ databases">
        <authorList>
            <person name="Varghese N."/>
            <person name="Submissions Spin"/>
        </authorList>
    </citation>
    <scope>NUCLEOTIDE SEQUENCE [LARGE SCALE GENOMIC DNA]</scope>
    <source>
        <strain evidence="2">R-53094</strain>
    </source>
</reference>
<name>A0A1C4BH04_9LACO</name>
<dbReference type="SFLD" id="SFLDG01140">
    <property type="entry name" value="C2.B:_Phosphomannomutase_and_P"/>
    <property type="match status" value="1"/>
</dbReference>
<dbReference type="CDD" id="cd07516">
    <property type="entry name" value="HAD_Pase"/>
    <property type="match status" value="1"/>
</dbReference>
<dbReference type="InterPro" id="IPR036412">
    <property type="entry name" value="HAD-like_sf"/>
</dbReference>
<proteinExistence type="predicted"/>
<evidence type="ECO:0008006" key="3">
    <source>
        <dbReference type="Google" id="ProtNLM"/>
    </source>
</evidence>
<organism evidence="1 2">
    <name type="scientific">Weissella bombi</name>
    <dbReference type="NCBI Taxonomy" id="1505725"/>
    <lineage>
        <taxon>Bacteria</taxon>
        <taxon>Bacillati</taxon>
        <taxon>Bacillota</taxon>
        <taxon>Bacilli</taxon>
        <taxon>Lactobacillales</taxon>
        <taxon>Lactobacillaceae</taxon>
        <taxon>Weissella</taxon>
    </lineage>
</organism>
<dbReference type="InterPro" id="IPR000150">
    <property type="entry name" value="Cof"/>
</dbReference>
<dbReference type="Gene3D" id="3.30.1240.10">
    <property type="match status" value="1"/>
</dbReference>
<dbReference type="STRING" id="1505725.GA0061074_11127"/>
<dbReference type="InterPro" id="IPR023214">
    <property type="entry name" value="HAD_sf"/>
</dbReference>
<dbReference type="SUPFAM" id="SSF56784">
    <property type="entry name" value="HAD-like"/>
    <property type="match status" value="1"/>
</dbReference>
<sequence length="269" mass="29707">MITTIALDLDNTLLNADKEISSENERVLKQLHHEGKRIVLCTGRPIQGIQKLLKQLELFESGDYAITFNGGLVQHNQSQAILDQTTLNKANIAALYADAQVRNYPLDVIGPDRVYSLTALGKSDYEDFMGAALNFSDITFDELPDDQNFGKAVCSAPADKIKEVRAGLPANLTDMLHIVPSRSELLEFLPKDVNKARGLSQLMAHFDESLENVMAFGDEENDYEMIEQVGVGVAMGNAIPKIKQVAKAETLTNNEDGVAAYLKQYFNLD</sequence>
<dbReference type="GO" id="GO:0005829">
    <property type="term" value="C:cytosol"/>
    <property type="evidence" value="ECO:0007669"/>
    <property type="project" value="TreeGrafter"/>
</dbReference>
<gene>
    <name evidence="1" type="ORF">GA0061074_11127</name>
</gene>
<dbReference type="NCBIfam" id="TIGR01484">
    <property type="entry name" value="HAD-SF-IIB"/>
    <property type="match status" value="1"/>
</dbReference>
<evidence type="ECO:0000313" key="2">
    <source>
        <dbReference type="Proteomes" id="UP000199268"/>
    </source>
</evidence>
<dbReference type="EMBL" id="FMAO01000011">
    <property type="protein sequence ID" value="SCC06113.1"/>
    <property type="molecule type" value="Genomic_DNA"/>
</dbReference>
<dbReference type="Gene3D" id="3.40.50.1000">
    <property type="entry name" value="HAD superfamily/HAD-like"/>
    <property type="match status" value="1"/>
</dbReference>
<dbReference type="OrthoDB" id="9790031at2"/>
<protein>
    <recommendedName>
        <fullName evidence="3">Haloacid dehalogenase-like hydrolase</fullName>
    </recommendedName>
</protein>
<dbReference type="PANTHER" id="PTHR10000">
    <property type="entry name" value="PHOSPHOSERINE PHOSPHATASE"/>
    <property type="match status" value="1"/>
</dbReference>
<dbReference type="GO" id="GO:0000287">
    <property type="term" value="F:magnesium ion binding"/>
    <property type="evidence" value="ECO:0007669"/>
    <property type="project" value="TreeGrafter"/>
</dbReference>
<keyword evidence="2" id="KW-1185">Reference proteome</keyword>
<dbReference type="AlphaFoldDB" id="A0A1C4BH04"/>
<evidence type="ECO:0000313" key="1">
    <source>
        <dbReference type="EMBL" id="SCC06113.1"/>
    </source>
</evidence>
<dbReference type="NCBIfam" id="TIGR00099">
    <property type="entry name" value="Cof-subfamily"/>
    <property type="match status" value="1"/>
</dbReference>
<dbReference type="Pfam" id="PF08282">
    <property type="entry name" value="Hydrolase_3"/>
    <property type="match status" value="1"/>
</dbReference>
<dbReference type="PANTHER" id="PTHR10000:SF8">
    <property type="entry name" value="HAD SUPERFAMILY HYDROLASE-LIKE, TYPE 3"/>
    <property type="match status" value="1"/>
</dbReference>
<dbReference type="SFLD" id="SFLDG01144">
    <property type="entry name" value="C2.B.4:_PGP_Like"/>
    <property type="match status" value="1"/>
</dbReference>
<accession>A0A1C4BH04</accession>
<dbReference type="RefSeq" id="WP_092463307.1">
    <property type="nucleotide sequence ID" value="NZ_BJEE01000003.1"/>
</dbReference>
<dbReference type="GO" id="GO:0016791">
    <property type="term" value="F:phosphatase activity"/>
    <property type="evidence" value="ECO:0007669"/>
    <property type="project" value="UniProtKB-ARBA"/>
</dbReference>
<dbReference type="Proteomes" id="UP000199268">
    <property type="component" value="Unassembled WGS sequence"/>
</dbReference>
<dbReference type="SFLD" id="SFLDS00003">
    <property type="entry name" value="Haloacid_Dehalogenase"/>
    <property type="match status" value="1"/>
</dbReference>
<dbReference type="InterPro" id="IPR006379">
    <property type="entry name" value="HAD-SF_hydro_IIB"/>
</dbReference>